<gene>
    <name evidence="2" type="ORF">G8770_17635</name>
</gene>
<dbReference type="InterPro" id="IPR013096">
    <property type="entry name" value="Cupin_2"/>
</dbReference>
<dbReference type="Pfam" id="PF07883">
    <property type="entry name" value="Cupin_2"/>
    <property type="match status" value="1"/>
</dbReference>
<dbReference type="PANTHER" id="PTHR36156:SF2">
    <property type="entry name" value="CUPIN TYPE-2 DOMAIN-CONTAINING PROTEIN"/>
    <property type="match status" value="1"/>
</dbReference>
<dbReference type="AlphaFoldDB" id="A0A9E5MNA5"/>
<protein>
    <submittedName>
        <fullName evidence="2">Cupin domain-containing protein</fullName>
    </submittedName>
</protein>
<dbReference type="PANTHER" id="PTHR36156">
    <property type="entry name" value="SLR2101 PROTEIN"/>
    <property type="match status" value="1"/>
</dbReference>
<evidence type="ECO:0000259" key="1">
    <source>
        <dbReference type="Pfam" id="PF07883"/>
    </source>
</evidence>
<dbReference type="InterPro" id="IPR014710">
    <property type="entry name" value="RmlC-like_jellyroll"/>
</dbReference>
<accession>A0A9E5MNA5</accession>
<proteinExistence type="predicted"/>
<dbReference type="Gene3D" id="2.60.120.10">
    <property type="entry name" value="Jelly Rolls"/>
    <property type="match status" value="1"/>
</dbReference>
<evidence type="ECO:0000313" key="3">
    <source>
        <dbReference type="Proteomes" id="UP000787472"/>
    </source>
</evidence>
<dbReference type="RefSeq" id="WP_167189925.1">
    <property type="nucleotide sequence ID" value="NZ_JAAONZ010000016.1"/>
</dbReference>
<evidence type="ECO:0000313" key="2">
    <source>
        <dbReference type="EMBL" id="NHO67370.1"/>
    </source>
</evidence>
<name>A0A9E5MNA5_9GAMM</name>
<organism evidence="2 3">
    <name type="scientific">Pseudomaricurvus hydrocarbonicus</name>
    <dbReference type="NCBI Taxonomy" id="1470433"/>
    <lineage>
        <taxon>Bacteria</taxon>
        <taxon>Pseudomonadati</taxon>
        <taxon>Pseudomonadota</taxon>
        <taxon>Gammaproteobacteria</taxon>
        <taxon>Cellvibrionales</taxon>
        <taxon>Cellvibrionaceae</taxon>
        <taxon>Pseudomaricurvus</taxon>
    </lineage>
</organism>
<comment type="caution">
    <text evidence="2">The sequence shown here is derived from an EMBL/GenBank/DDBJ whole genome shotgun (WGS) entry which is preliminary data.</text>
</comment>
<feature type="domain" description="Cupin type-2" evidence="1">
    <location>
        <begin position="119"/>
        <end position="175"/>
    </location>
</feature>
<keyword evidence="3" id="KW-1185">Reference proteome</keyword>
<sequence length="193" mass="20959">MSLSAIHRVVTGHDQDGNAYAVFNGDLPHVEEIKAIPGTVFHEVWSTEGTPARVDNGADPTIGPLVLPPPASGTRIRFVDIPPDSQEFLDHGAERMAAAFSQIGDVAASTVKTDSPHPLMHRTESVDYGVVIEGEITLVLDKEEVLLKPGSVVVQRGTNHAWANRTGKTSRMMFVLIDGTYDPKIARQLEDKK</sequence>
<reference evidence="2" key="1">
    <citation type="submission" date="2020-03" db="EMBL/GenBank/DDBJ databases">
        <authorList>
            <person name="Guo F."/>
        </authorList>
    </citation>
    <scope>NUCLEOTIDE SEQUENCE</scope>
    <source>
        <strain evidence="2">JCM 30134</strain>
    </source>
</reference>
<dbReference type="CDD" id="cd02231">
    <property type="entry name" value="cupin_BLL6423-like"/>
    <property type="match status" value="1"/>
</dbReference>
<dbReference type="SUPFAM" id="SSF51182">
    <property type="entry name" value="RmlC-like cupins"/>
    <property type="match status" value="1"/>
</dbReference>
<dbReference type="InterPro" id="IPR047142">
    <property type="entry name" value="OryJ/VirC-like"/>
</dbReference>
<dbReference type="Proteomes" id="UP000787472">
    <property type="component" value="Unassembled WGS sequence"/>
</dbReference>
<dbReference type="EMBL" id="JAAONZ010000016">
    <property type="protein sequence ID" value="NHO67370.1"/>
    <property type="molecule type" value="Genomic_DNA"/>
</dbReference>
<dbReference type="InterPro" id="IPR011051">
    <property type="entry name" value="RmlC_Cupin_sf"/>
</dbReference>